<accession>A0A4U3M687</accession>
<dbReference type="PANTHER" id="PTHR39428">
    <property type="entry name" value="F420H(2)-DEPENDENT QUINONE REDUCTASE RV1261C"/>
    <property type="match status" value="1"/>
</dbReference>
<evidence type="ECO:0000256" key="2">
    <source>
        <dbReference type="ARBA" id="ARBA00049106"/>
    </source>
</evidence>
<evidence type="ECO:0000313" key="4">
    <source>
        <dbReference type="Proteomes" id="UP000308705"/>
    </source>
</evidence>
<dbReference type="SUPFAM" id="SSF50475">
    <property type="entry name" value="FMN-binding split barrel"/>
    <property type="match status" value="1"/>
</dbReference>
<comment type="similarity">
    <text evidence="1">Belongs to the F420H(2)-dependent quinone reductase family.</text>
</comment>
<dbReference type="Gene3D" id="2.30.110.10">
    <property type="entry name" value="Electron Transport, Fmn-binding Protein, Chain A"/>
    <property type="match status" value="1"/>
</dbReference>
<proteinExistence type="inferred from homology"/>
<dbReference type="EMBL" id="SZQA01000035">
    <property type="protein sequence ID" value="TKK84408.1"/>
    <property type="molecule type" value="Genomic_DNA"/>
</dbReference>
<dbReference type="NCBIfam" id="TIGR00026">
    <property type="entry name" value="hi_GC_TIGR00026"/>
    <property type="match status" value="1"/>
</dbReference>
<dbReference type="Proteomes" id="UP000308705">
    <property type="component" value="Unassembled WGS sequence"/>
</dbReference>
<comment type="catalytic activity">
    <reaction evidence="2">
        <text>oxidized coenzyme F420-(gamma-L-Glu)(n) + a quinol + H(+) = reduced coenzyme F420-(gamma-L-Glu)(n) + a quinone</text>
        <dbReference type="Rhea" id="RHEA:39663"/>
        <dbReference type="Rhea" id="RHEA-COMP:12939"/>
        <dbReference type="Rhea" id="RHEA-COMP:14378"/>
        <dbReference type="ChEBI" id="CHEBI:15378"/>
        <dbReference type="ChEBI" id="CHEBI:24646"/>
        <dbReference type="ChEBI" id="CHEBI:132124"/>
        <dbReference type="ChEBI" id="CHEBI:133980"/>
        <dbReference type="ChEBI" id="CHEBI:139511"/>
    </reaction>
</comment>
<protein>
    <submittedName>
        <fullName evidence="3">Nitroreductase family deazaflavin-dependent oxidoreductase</fullName>
    </submittedName>
</protein>
<dbReference type="AlphaFoldDB" id="A0A4U3M687"/>
<organism evidence="3 4">
    <name type="scientific">Herbidospora galbida</name>
    <dbReference type="NCBI Taxonomy" id="2575442"/>
    <lineage>
        <taxon>Bacteria</taxon>
        <taxon>Bacillati</taxon>
        <taxon>Actinomycetota</taxon>
        <taxon>Actinomycetes</taxon>
        <taxon>Streptosporangiales</taxon>
        <taxon>Streptosporangiaceae</taxon>
        <taxon>Herbidospora</taxon>
    </lineage>
</organism>
<dbReference type="GO" id="GO:0016491">
    <property type="term" value="F:oxidoreductase activity"/>
    <property type="evidence" value="ECO:0007669"/>
    <property type="project" value="InterPro"/>
</dbReference>
<dbReference type="GO" id="GO:0070967">
    <property type="term" value="F:coenzyme F420 binding"/>
    <property type="evidence" value="ECO:0007669"/>
    <property type="project" value="TreeGrafter"/>
</dbReference>
<dbReference type="GO" id="GO:0005886">
    <property type="term" value="C:plasma membrane"/>
    <property type="evidence" value="ECO:0007669"/>
    <property type="project" value="TreeGrafter"/>
</dbReference>
<dbReference type="InterPro" id="IPR004378">
    <property type="entry name" value="F420H2_quin_Rdtase"/>
</dbReference>
<dbReference type="RefSeq" id="WP_137250455.1">
    <property type="nucleotide sequence ID" value="NZ_SZQA01000035.1"/>
</dbReference>
<reference evidence="3 4" key="1">
    <citation type="submission" date="2019-04" db="EMBL/GenBank/DDBJ databases">
        <title>Herbidospora sp. NEAU-GS14.nov., a novel actinomycete isolated from soil.</title>
        <authorList>
            <person name="Han L."/>
        </authorList>
    </citation>
    <scope>NUCLEOTIDE SEQUENCE [LARGE SCALE GENOMIC DNA]</scope>
    <source>
        <strain evidence="3 4">NEAU-GS14</strain>
    </source>
</reference>
<dbReference type="InterPro" id="IPR012349">
    <property type="entry name" value="Split_barrel_FMN-bd"/>
</dbReference>
<keyword evidence="4" id="KW-1185">Reference proteome</keyword>
<gene>
    <name evidence="3" type="ORF">FDA94_30200</name>
</gene>
<dbReference type="Pfam" id="PF04075">
    <property type="entry name" value="F420H2_quin_red"/>
    <property type="match status" value="1"/>
</dbReference>
<comment type="caution">
    <text evidence="3">The sequence shown here is derived from an EMBL/GenBank/DDBJ whole genome shotgun (WGS) entry which is preliminary data.</text>
</comment>
<evidence type="ECO:0000256" key="1">
    <source>
        <dbReference type="ARBA" id="ARBA00008710"/>
    </source>
</evidence>
<dbReference type="OrthoDB" id="8225825at2"/>
<dbReference type="PANTHER" id="PTHR39428:SF1">
    <property type="entry name" value="F420H(2)-DEPENDENT QUINONE REDUCTASE RV1261C"/>
    <property type="match status" value="1"/>
</dbReference>
<sequence>MTFDTPAGTRGGRRPGGRLFIWFNKLMARRIRRSGSFGGFNALVLTTVGRKSGQPRTTPVGWFPGPDGTWLIVASAAGAAGNPAWYYNLAAHPDQVRIELDGTTYDVTADQLHGAEREQAWKEIVTKSPRFAEYQEKTDRQLPVIRLKSR</sequence>
<evidence type="ECO:0000313" key="3">
    <source>
        <dbReference type="EMBL" id="TKK84408.1"/>
    </source>
</evidence>
<name>A0A4U3M687_9ACTN</name>